<protein>
    <submittedName>
        <fullName evidence="6">Alpha-mannosidase</fullName>
    </submittedName>
</protein>
<dbReference type="GO" id="GO:0004559">
    <property type="term" value="F:alpha-mannosidase activity"/>
    <property type="evidence" value="ECO:0007669"/>
    <property type="project" value="InterPro"/>
</dbReference>
<evidence type="ECO:0000256" key="3">
    <source>
        <dbReference type="ARBA" id="ARBA00022801"/>
    </source>
</evidence>
<dbReference type="InterPro" id="IPR041147">
    <property type="entry name" value="GH38_C"/>
</dbReference>
<keyword evidence="2" id="KW-0479">Metal-binding</keyword>
<keyword evidence="4" id="KW-0326">Glycosidase</keyword>
<dbReference type="OrthoDB" id="1049785at2"/>
<name>A0A4R0G326_9ACTN</name>
<comment type="similarity">
    <text evidence="1">Belongs to the glycosyl hydrolase 38 family.</text>
</comment>
<dbReference type="Pfam" id="PF17677">
    <property type="entry name" value="Glyco_hydro38C2"/>
    <property type="match status" value="1"/>
</dbReference>
<evidence type="ECO:0000259" key="5">
    <source>
        <dbReference type="SMART" id="SM00872"/>
    </source>
</evidence>
<dbReference type="Pfam" id="PF22907">
    <property type="entry name" value="Ams1-like_1st"/>
    <property type="match status" value="1"/>
</dbReference>
<dbReference type="GO" id="GO:0009313">
    <property type="term" value="P:oligosaccharide catabolic process"/>
    <property type="evidence" value="ECO:0007669"/>
    <property type="project" value="TreeGrafter"/>
</dbReference>
<organism evidence="6 7">
    <name type="scientific">Micromonospora zingiberis</name>
    <dbReference type="NCBI Taxonomy" id="2053011"/>
    <lineage>
        <taxon>Bacteria</taxon>
        <taxon>Bacillati</taxon>
        <taxon>Actinomycetota</taxon>
        <taxon>Actinomycetes</taxon>
        <taxon>Micromonosporales</taxon>
        <taxon>Micromonosporaceae</taxon>
        <taxon>Micromonospora</taxon>
    </lineage>
</organism>
<evidence type="ECO:0000256" key="2">
    <source>
        <dbReference type="ARBA" id="ARBA00022723"/>
    </source>
</evidence>
<dbReference type="Pfam" id="PF01074">
    <property type="entry name" value="Glyco_hydro_38N"/>
    <property type="match status" value="1"/>
</dbReference>
<gene>
    <name evidence="6" type="ORF">E0H26_27710</name>
</gene>
<dbReference type="SUPFAM" id="SSF88713">
    <property type="entry name" value="Glycoside hydrolase/deacetylase"/>
    <property type="match status" value="1"/>
</dbReference>
<reference evidence="6 7" key="1">
    <citation type="submission" date="2019-02" db="EMBL/GenBank/DDBJ databases">
        <title>Jishengella sp. nov., isolated from a root of Zingiber montanum.</title>
        <authorList>
            <person name="Kuncharoen N."/>
            <person name="Kudo T."/>
            <person name="Masahiro Y."/>
            <person name="Ohkuma M."/>
            <person name="Tanasupawat S."/>
        </authorList>
    </citation>
    <scope>NUCLEOTIDE SEQUENCE [LARGE SCALE GENOMIC DNA]</scope>
    <source>
        <strain evidence="6 7">PLAI 1-1</strain>
    </source>
</reference>
<dbReference type="Pfam" id="PF07748">
    <property type="entry name" value="Glyco_hydro_38C"/>
    <property type="match status" value="1"/>
</dbReference>
<dbReference type="InterPro" id="IPR027291">
    <property type="entry name" value="Glyco_hydro_38_N_sf"/>
</dbReference>
<evidence type="ECO:0000313" key="7">
    <source>
        <dbReference type="Proteomes" id="UP000292274"/>
    </source>
</evidence>
<sequence length="1011" mass="111251">MHRSLSSLTERIERALHERLIPALYRDAEPVRVEAAHVPGEPVPASEGLAMAYRPFAVGQPWGRAWSTTWFRFTAEVPARMRGGRVELLVDLGFERAGPGFRSEGLAYTADGTPIKGIEPRTAYVPIARPAAGGERVEVYVEAAANPRFDGTVSPLGDPETLPDRPLYRLDRAELAVLDEQVHALVLDVQVLHQLALELPDTDPRHHEIRRALELMLDGLAVADVSGGAAAARACVAGVLASPAVPSAHRITAVGHAHIDSAWLWPVRETIRKGSRTFSNVVALADEYPELVFACSSAQQYAWLKEHHPKVYRRVAEKVATGQFLPVGGMWVESDTNMPGGEAMVRQFTQGKRFFAAEFGIEPREVWLPDSFGYSAALPQLARLAGFRWFLSQKMSWNQTNRFPHHTFWWEGIDGSRVFTHFPPAETYSSELSGKDLAYGVRNFAEHGRSTVSLLPFGYGNGGGGPTREMLETARRVADLEGSPRVVIRPPAEFFAEAQREYPDAPVWSGEMYLEHHRGTYTSQSAMKRGNRRTEHLLREAELWSTVAALRAGHSYPYAELDAIWQETLLLQFHDILPGSSIAWVHREARQTYARLADRLEGLIDSALTALTGPGSTPLTANAAPHEWAGVPALGVCAGPDSDAPQVSVRSAADGTVLENGLLRVQLGPDGTVSAIRDLVADRDVLRPGTAANVLQLHPDTPNKFDAWDIEDFYRHRRRDLTEVTKIVVEADDPRQARVRVTRDDGNSAYVQTVSLAAGERVLRFTTEVDWHERDTLLKVAFPIDVQAAQSSAEIQFGHVQRPTHTNTSWDAARFEICAHRWLHVGEPGYGVALVNDGTYGHDVTRQPPGDTLGAQPTTVRLSLLRGPRYPDPNTDQGSHRFGYALVCGAEIVDAVREGYRANLPIRRHLGARPVAPLIEVTDPAVVVEAVKLADDRSGDVVVRLYEALGGRARTRLTASFDLAEVRVCDLLERDNAEIGALAPVSVEGNGVDLALGPFQVVTLRLRPAQR</sequence>
<dbReference type="AlphaFoldDB" id="A0A4R0G326"/>
<dbReference type="InterPro" id="IPR054723">
    <property type="entry name" value="Ams1-like_N"/>
</dbReference>
<dbReference type="GO" id="GO:0030246">
    <property type="term" value="F:carbohydrate binding"/>
    <property type="evidence" value="ECO:0007669"/>
    <property type="project" value="InterPro"/>
</dbReference>
<dbReference type="PANTHER" id="PTHR46017:SF1">
    <property type="entry name" value="ALPHA-MANNOSIDASE 2C1"/>
    <property type="match status" value="1"/>
</dbReference>
<dbReference type="SUPFAM" id="SSF88688">
    <property type="entry name" value="Families 57/38 glycoside transferase middle domain"/>
    <property type="match status" value="1"/>
</dbReference>
<dbReference type="EMBL" id="SJJR01000032">
    <property type="protein sequence ID" value="TCB90073.1"/>
    <property type="molecule type" value="Genomic_DNA"/>
</dbReference>
<dbReference type="GO" id="GO:0006013">
    <property type="term" value="P:mannose metabolic process"/>
    <property type="evidence" value="ECO:0007669"/>
    <property type="project" value="InterPro"/>
</dbReference>
<keyword evidence="3" id="KW-0378">Hydrolase</keyword>
<dbReference type="Proteomes" id="UP000292274">
    <property type="component" value="Unassembled WGS sequence"/>
</dbReference>
<evidence type="ECO:0000256" key="1">
    <source>
        <dbReference type="ARBA" id="ARBA00009792"/>
    </source>
</evidence>
<accession>A0A4R0G326</accession>
<dbReference type="CDD" id="cd10789">
    <property type="entry name" value="GH38N_AMII_ER_cytosolic"/>
    <property type="match status" value="1"/>
</dbReference>
<dbReference type="RefSeq" id="WP_131309196.1">
    <property type="nucleotide sequence ID" value="NZ_SJJR01000032.1"/>
</dbReference>
<dbReference type="Gene3D" id="2.70.98.30">
    <property type="entry name" value="Golgi alpha-mannosidase II, domain 4"/>
    <property type="match status" value="1"/>
</dbReference>
<dbReference type="InterPro" id="IPR000602">
    <property type="entry name" value="Glyco_hydro_38_N"/>
</dbReference>
<dbReference type="GO" id="GO:0046872">
    <property type="term" value="F:metal ion binding"/>
    <property type="evidence" value="ECO:0007669"/>
    <property type="project" value="UniProtKB-KW"/>
</dbReference>
<dbReference type="InterPro" id="IPR037094">
    <property type="entry name" value="Glyco_hydro_38_cen_sf"/>
</dbReference>
<dbReference type="PANTHER" id="PTHR46017">
    <property type="entry name" value="ALPHA-MANNOSIDASE 2C1"/>
    <property type="match status" value="1"/>
</dbReference>
<comment type="caution">
    <text evidence="6">The sequence shown here is derived from an EMBL/GenBank/DDBJ whole genome shotgun (WGS) entry which is preliminary data.</text>
</comment>
<dbReference type="FunFam" id="3.20.110.10:FF:000002">
    <property type="entry name" value="alpha-mannosidase 2C1 isoform X1"/>
    <property type="match status" value="1"/>
</dbReference>
<proteinExistence type="inferred from homology"/>
<dbReference type="InterPro" id="IPR011682">
    <property type="entry name" value="Glyco_hydro_38_C"/>
</dbReference>
<dbReference type="FunFam" id="1.20.1270.50:FF:000004">
    <property type="entry name" value="alpha-mannosidase 2C1 isoform X1"/>
    <property type="match status" value="1"/>
</dbReference>
<dbReference type="Gene3D" id="1.20.1270.50">
    <property type="entry name" value="Glycoside hydrolase family 38, central domain"/>
    <property type="match status" value="1"/>
</dbReference>
<dbReference type="Pfam" id="PF09261">
    <property type="entry name" value="Alpha-mann_mid"/>
    <property type="match status" value="1"/>
</dbReference>
<feature type="domain" description="Glycoside hydrolase family 38 central" evidence="5">
    <location>
        <begin position="515"/>
        <end position="593"/>
    </location>
</feature>
<dbReference type="InterPro" id="IPR011013">
    <property type="entry name" value="Gal_mutarotase_sf_dom"/>
</dbReference>
<dbReference type="Gene3D" id="3.20.110.10">
    <property type="entry name" value="Glycoside hydrolase 38, N terminal domain"/>
    <property type="match status" value="1"/>
</dbReference>
<evidence type="ECO:0000256" key="4">
    <source>
        <dbReference type="ARBA" id="ARBA00023295"/>
    </source>
</evidence>
<dbReference type="InterPro" id="IPR028995">
    <property type="entry name" value="Glyco_hydro_57/38_cen_sf"/>
</dbReference>
<dbReference type="InterPro" id="IPR011330">
    <property type="entry name" value="Glyco_hydro/deAcase_b/a-brl"/>
</dbReference>
<dbReference type="InterPro" id="IPR015341">
    <property type="entry name" value="Glyco_hydro_38_cen"/>
</dbReference>
<dbReference type="SUPFAM" id="SSF74650">
    <property type="entry name" value="Galactose mutarotase-like"/>
    <property type="match status" value="1"/>
</dbReference>
<dbReference type="SMART" id="SM00872">
    <property type="entry name" value="Alpha-mann_mid"/>
    <property type="match status" value="1"/>
</dbReference>
<keyword evidence="7" id="KW-1185">Reference proteome</keyword>
<evidence type="ECO:0000313" key="6">
    <source>
        <dbReference type="EMBL" id="TCB90073.1"/>
    </source>
</evidence>